<sequence>MVRKRRYLEPSLNHIMKVHSAIQPPFYANFIRPIILFKSPDSNIVLYTVGWCKVSVTTMLVNTCHRPGFCCSHQLLRFIHTLISSDLGNVYVSLKSVGCRWDTVVESLLPDHFSVNCPFRGFFVFFLQSMDEPRCFTARQAQVGSSDTSPMSVQTLIQKSMSLLEMEAGKVINREEGHWRRRSNELLAAKS</sequence>
<protein>
    <submittedName>
        <fullName evidence="2">CACTA en-spm transposon protein</fullName>
    </submittedName>
</protein>
<dbReference type="Proteomes" id="UP000095287">
    <property type="component" value="Unplaced"/>
</dbReference>
<organism evidence="1 2">
    <name type="scientific">Steinernema glaseri</name>
    <dbReference type="NCBI Taxonomy" id="37863"/>
    <lineage>
        <taxon>Eukaryota</taxon>
        <taxon>Metazoa</taxon>
        <taxon>Ecdysozoa</taxon>
        <taxon>Nematoda</taxon>
        <taxon>Chromadorea</taxon>
        <taxon>Rhabditida</taxon>
        <taxon>Tylenchina</taxon>
        <taxon>Panagrolaimomorpha</taxon>
        <taxon>Strongyloidoidea</taxon>
        <taxon>Steinernematidae</taxon>
        <taxon>Steinernema</taxon>
    </lineage>
</organism>
<name>A0A1I8ADZ3_9BILA</name>
<dbReference type="AlphaFoldDB" id="A0A1I8ADZ3"/>
<dbReference type="WBParaSite" id="L893_g4643.t1">
    <property type="protein sequence ID" value="L893_g4643.t1"/>
    <property type="gene ID" value="L893_g4643"/>
</dbReference>
<reference evidence="2" key="1">
    <citation type="submission" date="2016-11" db="UniProtKB">
        <authorList>
            <consortium name="WormBaseParasite"/>
        </authorList>
    </citation>
    <scope>IDENTIFICATION</scope>
</reference>
<keyword evidence="1" id="KW-1185">Reference proteome</keyword>
<evidence type="ECO:0000313" key="2">
    <source>
        <dbReference type="WBParaSite" id="L893_g4643.t1"/>
    </source>
</evidence>
<evidence type="ECO:0000313" key="1">
    <source>
        <dbReference type="Proteomes" id="UP000095287"/>
    </source>
</evidence>
<accession>A0A1I8ADZ3</accession>
<proteinExistence type="predicted"/>